<feature type="signal peptide" evidence="13">
    <location>
        <begin position="1"/>
        <end position="26"/>
    </location>
</feature>
<organism evidence="16 17">
    <name type="scientific">Novosphingobium mangrovi</name>
    <name type="common">ex Hu et al. 2023</name>
    <dbReference type="NCBI Taxonomy" id="2930094"/>
    <lineage>
        <taxon>Bacteria</taxon>
        <taxon>Pseudomonadati</taxon>
        <taxon>Pseudomonadota</taxon>
        <taxon>Alphaproteobacteria</taxon>
        <taxon>Sphingomonadales</taxon>
        <taxon>Sphingomonadaceae</taxon>
        <taxon>Novosphingobium</taxon>
    </lineage>
</organism>
<gene>
    <name evidence="16" type="ORF">MTR65_12110</name>
</gene>
<evidence type="ECO:0000256" key="10">
    <source>
        <dbReference type="ARBA" id="ARBA00023237"/>
    </source>
</evidence>
<dbReference type="Pfam" id="PF00593">
    <property type="entry name" value="TonB_dep_Rec_b-barrel"/>
    <property type="match status" value="1"/>
</dbReference>
<evidence type="ECO:0000256" key="4">
    <source>
        <dbReference type="ARBA" id="ARBA00022496"/>
    </source>
</evidence>
<dbReference type="RefSeq" id="WP_243800500.1">
    <property type="nucleotide sequence ID" value="NZ_JALHAT010000020.1"/>
</dbReference>
<evidence type="ECO:0000256" key="13">
    <source>
        <dbReference type="SAM" id="SignalP"/>
    </source>
</evidence>
<evidence type="ECO:0000256" key="7">
    <source>
        <dbReference type="ARBA" id="ARBA00023065"/>
    </source>
</evidence>
<evidence type="ECO:0000259" key="14">
    <source>
        <dbReference type="Pfam" id="PF00593"/>
    </source>
</evidence>
<protein>
    <submittedName>
        <fullName evidence="16">TonB-dependent receptor</fullName>
    </submittedName>
</protein>
<dbReference type="Pfam" id="PF07715">
    <property type="entry name" value="Plug"/>
    <property type="match status" value="1"/>
</dbReference>
<feature type="domain" description="TonB-dependent receptor plug" evidence="15">
    <location>
        <begin position="60"/>
        <end position="167"/>
    </location>
</feature>
<dbReference type="PANTHER" id="PTHR32552">
    <property type="entry name" value="FERRICHROME IRON RECEPTOR-RELATED"/>
    <property type="match status" value="1"/>
</dbReference>
<name>A0ABT0AE09_9SPHN</name>
<evidence type="ECO:0000313" key="16">
    <source>
        <dbReference type="EMBL" id="MCJ1961428.1"/>
    </source>
</evidence>
<evidence type="ECO:0000256" key="3">
    <source>
        <dbReference type="ARBA" id="ARBA00022452"/>
    </source>
</evidence>
<keyword evidence="7" id="KW-0406">Ion transport</keyword>
<comment type="subcellular location">
    <subcellularLocation>
        <location evidence="1 11">Cell outer membrane</location>
        <topology evidence="1 11">Multi-pass membrane protein</topology>
    </subcellularLocation>
</comment>
<comment type="similarity">
    <text evidence="11 12">Belongs to the TonB-dependent receptor family.</text>
</comment>
<dbReference type="Proteomes" id="UP001162802">
    <property type="component" value="Unassembled WGS sequence"/>
</dbReference>
<dbReference type="InterPro" id="IPR039426">
    <property type="entry name" value="TonB-dep_rcpt-like"/>
</dbReference>
<evidence type="ECO:0000256" key="11">
    <source>
        <dbReference type="PROSITE-ProRule" id="PRU01360"/>
    </source>
</evidence>
<dbReference type="PROSITE" id="PS52016">
    <property type="entry name" value="TONB_DEPENDENT_REC_3"/>
    <property type="match status" value="1"/>
</dbReference>
<evidence type="ECO:0000256" key="8">
    <source>
        <dbReference type="ARBA" id="ARBA00023077"/>
    </source>
</evidence>
<dbReference type="SUPFAM" id="SSF56935">
    <property type="entry name" value="Porins"/>
    <property type="match status" value="1"/>
</dbReference>
<keyword evidence="16" id="KW-0675">Receptor</keyword>
<evidence type="ECO:0000259" key="15">
    <source>
        <dbReference type="Pfam" id="PF07715"/>
    </source>
</evidence>
<dbReference type="InterPro" id="IPR000531">
    <property type="entry name" value="Beta-barrel_TonB"/>
</dbReference>
<sequence>MMFKHTSRLLLSTVAFAPLVLGGAQAAHAQATAPAAQQGPAQSGLGDIVVTARKRKESALDVPIAISALSGEDIQSLNVQTVEDLTAVTPGMNLNNSITGSGRSDRSQTALIIRGMAPSRGNRTSSTFINGIQVSDGTVTGVFDFERVEVLKGPQSAYFGRQTFAGAINMVTAEPTDYFTGYVSGLAGTDDYYDLRGAVGGPIIQDVLSFRATGRYFTRDGSWKNNAEPGKTLGDQSTRSGTLQLKFTPSHNFTVNLFGMVANDDDGPGATGVILGSQSNCNLGAEDLPYFCGKLPGLLPGQPSARTEVNAGVANMLENYSPIMNQDEQIDHFGMTRDSNHFSGVAEYVTDGGTSITSLTGVNRNSWTVLYPLNAYASPYENTFTSGEFAQEYTDWPLMIQHEQKDFSQEVRIASNQDGRFRWMFGGSYLWAKGYEGYSEIYYFTGINSAFSSTSENKTWGGFLGLSYDITDKLTVDFDARYQSDKVISRTGDTDDIVYQRIYNSFLPRVSLRYKPDLDTMVYATYSRGVNPGLGLDPLESADPAFVDDLIAMGVTRGVSPEYLDNFEVGFKGRFFNDRLIVSGDVYYDIWTDKITEQTLIIPNNSGGMPEISWFFTNMGKVTLKGIELDLTARPIDALTLTARGAINDTNIDEGLCSTCAQLTGSDDVSGQSLPFVSKYSAQVNAEFAQAFAPMPDYEWYLRSELSYKSGVYESEGNFAKTDASTKVNFRVGLRSDNVWIEGFVTNAFNDKTYTSVQPNWDLSNPNATFQEKDVMYVGLPQLRTWGARIRYDF</sequence>
<dbReference type="EMBL" id="JALHAT010000020">
    <property type="protein sequence ID" value="MCJ1961428.1"/>
    <property type="molecule type" value="Genomic_DNA"/>
</dbReference>
<dbReference type="Gene3D" id="2.40.170.20">
    <property type="entry name" value="TonB-dependent receptor, beta-barrel domain"/>
    <property type="match status" value="2"/>
</dbReference>
<proteinExistence type="inferred from homology"/>
<comment type="caution">
    <text evidence="16">The sequence shown here is derived from an EMBL/GenBank/DDBJ whole genome shotgun (WGS) entry which is preliminary data.</text>
</comment>
<dbReference type="InterPro" id="IPR012910">
    <property type="entry name" value="Plug_dom"/>
</dbReference>
<keyword evidence="9 11" id="KW-0472">Membrane</keyword>
<evidence type="ECO:0000256" key="5">
    <source>
        <dbReference type="ARBA" id="ARBA00022692"/>
    </source>
</evidence>
<dbReference type="PANTHER" id="PTHR32552:SF81">
    <property type="entry name" value="TONB-DEPENDENT OUTER MEMBRANE RECEPTOR"/>
    <property type="match status" value="1"/>
</dbReference>
<keyword evidence="17" id="KW-1185">Reference proteome</keyword>
<keyword evidence="6" id="KW-0408">Iron</keyword>
<dbReference type="InterPro" id="IPR036942">
    <property type="entry name" value="Beta-barrel_TonB_sf"/>
</dbReference>
<keyword evidence="8 12" id="KW-0798">TonB box</keyword>
<evidence type="ECO:0000256" key="12">
    <source>
        <dbReference type="RuleBase" id="RU003357"/>
    </source>
</evidence>
<reference evidence="16" key="1">
    <citation type="submission" date="2022-03" db="EMBL/GenBank/DDBJ databases">
        <title>Identification of a novel bacterium isolated from mangrove sediments.</title>
        <authorList>
            <person name="Pan X."/>
        </authorList>
    </citation>
    <scope>NUCLEOTIDE SEQUENCE</scope>
    <source>
        <strain evidence="16">B2637</strain>
    </source>
</reference>
<evidence type="ECO:0000256" key="2">
    <source>
        <dbReference type="ARBA" id="ARBA00022448"/>
    </source>
</evidence>
<evidence type="ECO:0000313" key="17">
    <source>
        <dbReference type="Proteomes" id="UP001162802"/>
    </source>
</evidence>
<keyword evidence="3 11" id="KW-1134">Transmembrane beta strand</keyword>
<evidence type="ECO:0000256" key="9">
    <source>
        <dbReference type="ARBA" id="ARBA00023136"/>
    </source>
</evidence>
<feature type="chain" id="PRO_5047292823" evidence="13">
    <location>
        <begin position="27"/>
        <end position="794"/>
    </location>
</feature>
<keyword evidence="2 11" id="KW-0813">Transport</keyword>
<keyword evidence="4" id="KW-0410">Iron transport</keyword>
<keyword evidence="13" id="KW-0732">Signal</keyword>
<evidence type="ECO:0000256" key="6">
    <source>
        <dbReference type="ARBA" id="ARBA00023004"/>
    </source>
</evidence>
<evidence type="ECO:0000256" key="1">
    <source>
        <dbReference type="ARBA" id="ARBA00004571"/>
    </source>
</evidence>
<accession>A0ABT0AE09</accession>
<keyword evidence="10 11" id="KW-0998">Cell outer membrane</keyword>
<feature type="domain" description="TonB-dependent receptor-like beta-barrel" evidence="14">
    <location>
        <begin position="365"/>
        <end position="735"/>
    </location>
</feature>
<keyword evidence="5 11" id="KW-0812">Transmembrane</keyword>